<gene>
    <name evidence="1" type="ORF">P7K49_001840</name>
</gene>
<accession>A0ABQ9WFP1</accession>
<keyword evidence="2" id="KW-1185">Reference proteome</keyword>
<evidence type="ECO:0000313" key="2">
    <source>
        <dbReference type="Proteomes" id="UP001266305"/>
    </source>
</evidence>
<dbReference type="EMBL" id="JASSZA010000001">
    <property type="protein sequence ID" value="KAK2120454.1"/>
    <property type="molecule type" value="Genomic_DNA"/>
</dbReference>
<name>A0ABQ9WFP1_SAGOE</name>
<evidence type="ECO:0000313" key="1">
    <source>
        <dbReference type="EMBL" id="KAK2120454.1"/>
    </source>
</evidence>
<protein>
    <submittedName>
        <fullName evidence="1">Uncharacterized protein</fullName>
    </submittedName>
</protein>
<sequence>GDLPKTVRMLTLQGGAQNAAQSFQAPAACRPRPRATGLAPRLRRFWNWLQSQDPTPALPTAPPFQPLPENATLTCTSGPAHPGCAHASAPINCGTSVPSP</sequence>
<comment type="caution">
    <text evidence="1">The sequence shown here is derived from an EMBL/GenBank/DDBJ whole genome shotgun (WGS) entry which is preliminary data.</text>
</comment>
<reference evidence="1 2" key="1">
    <citation type="submission" date="2023-05" db="EMBL/GenBank/DDBJ databases">
        <title>B98-5 Cell Line De Novo Hybrid Assembly: An Optical Mapping Approach.</title>
        <authorList>
            <person name="Kananen K."/>
            <person name="Auerbach J.A."/>
            <person name="Kautto E."/>
            <person name="Blachly J.S."/>
        </authorList>
    </citation>
    <scope>NUCLEOTIDE SEQUENCE [LARGE SCALE GENOMIC DNA]</scope>
    <source>
        <strain evidence="1">B95-8</strain>
        <tissue evidence="1">Cell line</tissue>
    </source>
</reference>
<dbReference type="Proteomes" id="UP001266305">
    <property type="component" value="Unassembled WGS sequence"/>
</dbReference>
<organism evidence="1 2">
    <name type="scientific">Saguinus oedipus</name>
    <name type="common">Cotton-top tamarin</name>
    <name type="synonym">Oedipomidas oedipus</name>
    <dbReference type="NCBI Taxonomy" id="9490"/>
    <lineage>
        <taxon>Eukaryota</taxon>
        <taxon>Metazoa</taxon>
        <taxon>Chordata</taxon>
        <taxon>Craniata</taxon>
        <taxon>Vertebrata</taxon>
        <taxon>Euteleostomi</taxon>
        <taxon>Mammalia</taxon>
        <taxon>Eutheria</taxon>
        <taxon>Euarchontoglires</taxon>
        <taxon>Primates</taxon>
        <taxon>Haplorrhini</taxon>
        <taxon>Platyrrhini</taxon>
        <taxon>Cebidae</taxon>
        <taxon>Callitrichinae</taxon>
        <taxon>Saguinus</taxon>
    </lineage>
</organism>
<feature type="non-terminal residue" evidence="1">
    <location>
        <position position="1"/>
    </location>
</feature>
<proteinExistence type="predicted"/>